<accession>A0ABP1Q6Y5</accession>
<organism evidence="3 4">
    <name type="scientific">Orchesella dallaii</name>
    <dbReference type="NCBI Taxonomy" id="48710"/>
    <lineage>
        <taxon>Eukaryota</taxon>
        <taxon>Metazoa</taxon>
        <taxon>Ecdysozoa</taxon>
        <taxon>Arthropoda</taxon>
        <taxon>Hexapoda</taxon>
        <taxon>Collembola</taxon>
        <taxon>Entomobryomorpha</taxon>
        <taxon>Entomobryoidea</taxon>
        <taxon>Orchesellidae</taxon>
        <taxon>Orchesellinae</taxon>
        <taxon>Orchesella</taxon>
    </lineage>
</organism>
<comment type="caution">
    <text evidence="3">The sequence shown here is derived from an EMBL/GenBank/DDBJ whole genome shotgun (WGS) entry which is preliminary data.</text>
</comment>
<proteinExistence type="predicted"/>
<keyword evidence="2" id="KW-0732">Signal</keyword>
<dbReference type="PROSITE" id="PS51155">
    <property type="entry name" value="CHIT_BIND_RR_2"/>
    <property type="match status" value="1"/>
</dbReference>
<dbReference type="Proteomes" id="UP001642540">
    <property type="component" value="Unassembled WGS sequence"/>
</dbReference>
<feature type="chain" id="PRO_5046886278" evidence="2">
    <location>
        <begin position="27"/>
        <end position="163"/>
    </location>
</feature>
<gene>
    <name evidence="3" type="ORF">ODALV1_LOCUS8020</name>
</gene>
<keyword evidence="1" id="KW-0193">Cuticle</keyword>
<evidence type="ECO:0000256" key="1">
    <source>
        <dbReference type="PROSITE-ProRule" id="PRU00497"/>
    </source>
</evidence>
<sequence>MNGVERRLRESLCMTHVSIFLFLTCAYDCFPFPENFPTKVVRDDRMLDAMGSGKYSYKVELSDGTQLEQEGDLIPMKATNGGNSNRSLVVSGKYAFVDPTTGLKHEVKYTADKTGYHPHVLSPQNDNTTKLLNDAAFNNSTNENEKPLETISASLFSSPSESF</sequence>
<reference evidence="3 4" key="1">
    <citation type="submission" date="2024-08" db="EMBL/GenBank/DDBJ databases">
        <authorList>
            <person name="Cucini C."/>
            <person name="Frati F."/>
        </authorList>
    </citation>
    <scope>NUCLEOTIDE SEQUENCE [LARGE SCALE GENOMIC DNA]</scope>
</reference>
<dbReference type="EMBL" id="CAXLJM020000024">
    <property type="protein sequence ID" value="CAL8091753.1"/>
    <property type="molecule type" value="Genomic_DNA"/>
</dbReference>
<name>A0ABP1Q6Y5_9HEXA</name>
<dbReference type="Pfam" id="PF00379">
    <property type="entry name" value="Chitin_bind_4"/>
    <property type="match status" value="1"/>
</dbReference>
<evidence type="ECO:0000256" key="2">
    <source>
        <dbReference type="SAM" id="SignalP"/>
    </source>
</evidence>
<dbReference type="InterPro" id="IPR000618">
    <property type="entry name" value="Insect_cuticle"/>
</dbReference>
<evidence type="ECO:0000313" key="4">
    <source>
        <dbReference type="Proteomes" id="UP001642540"/>
    </source>
</evidence>
<feature type="signal peptide" evidence="2">
    <location>
        <begin position="1"/>
        <end position="26"/>
    </location>
</feature>
<protein>
    <submittedName>
        <fullName evidence="3">Uncharacterized protein</fullName>
    </submittedName>
</protein>
<keyword evidence="4" id="KW-1185">Reference proteome</keyword>
<evidence type="ECO:0000313" key="3">
    <source>
        <dbReference type="EMBL" id="CAL8091753.1"/>
    </source>
</evidence>